<gene>
    <name evidence="1" type="ORF">JG560_13710</name>
</gene>
<name>A0A7T8RER2_SALBN</name>
<dbReference type="RefSeq" id="WP_162470497.1">
    <property type="nucleotide sequence ID" value="NZ_CP067369.1"/>
</dbReference>
<dbReference type="EMBL" id="CP067369">
    <property type="protein sequence ID" value="QQP77318.1"/>
    <property type="molecule type" value="Genomic_DNA"/>
</dbReference>
<sequence length="115" mass="12934">MHHAAALCFAHLLIRAHSRLTFVFPYAKAQIMPARRENSIFLNVGLTEALGNKQNYSQQLTALSGLEIAKDKLPFFNSNNSADITTLTKLGAILSPKILLMRSERYFNWEALLSK</sequence>
<evidence type="ECO:0000313" key="1">
    <source>
        <dbReference type="EMBL" id="QQP77318.1"/>
    </source>
</evidence>
<dbReference type="GeneID" id="44983203"/>
<reference evidence="1" key="1">
    <citation type="submission" date="2021-01" db="EMBL/GenBank/DDBJ databases">
        <title>Keeping alert to hypervirulent salmonella strains isolated from avain.</title>
        <authorList>
            <person name="Ma J."/>
            <person name="Pan X."/>
            <person name="Yao H."/>
        </authorList>
    </citation>
    <scope>NUCLEOTIDE SEQUENCE</scope>
    <source>
        <strain evidence="1">Se40</strain>
    </source>
</reference>
<accession>A0A7T8RER2</accession>
<dbReference type="AlphaFoldDB" id="A0A7T8RER2"/>
<organism evidence="1">
    <name type="scientific">Salmonella bongori</name>
    <dbReference type="NCBI Taxonomy" id="54736"/>
    <lineage>
        <taxon>Bacteria</taxon>
        <taxon>Pseudomonadati</taxon>
        <taxon>Pseudomonadota</taxon>
        <taxon>Gammaproteobacteria</taxon>
        <taxon>Enterobacterales</taxon>
        <taxon>Enterobacteriaceae</taxon>
        <taxon>Salmonella</taxon>
    </lineage>
</organism>
<protein>
    <submittedName>
        <fullName evidence="1">Uncharacterized protein</fullName>
    </submittedName>
</protein>
<proteinExistence type="predicted"/>